<sequence>MVKEILGLVVQLGPFVVAAVWLKLMGPLRARKVFLLLLGLAFVISGGGTYLGARYLGFSGRTRSSSLSADDFLEISPWIAVTGVVLIAIQGLLWLGVFLFRKKES</sequence>
<keyword evidence="3" id="KW-1185">Reference proteome</keyword>
<reference evidence="2" key="2">
    <citation type="submission" date="2020-09" db="EMBL/GenBank/DDBJ databases">
        <authorList>
            <person name="Sun Q."/>
            <person name="Kim S."/>
        </authorList>
    </citation>
    <scope>NUCLEOTIDE SEQUENCE</scope>
    <source>
        <strain evidence="2">KCTC 12988</strain>
    </source>
</reference>
<keyword evidence="1" id="KW-0472">Membrane</keyword>
<feature type="transmembrane region" description="Helical" evidence="1">
    <location>
        <begin position="34"/>
        <end position="55"/>
    </location>
</feature>
<reference evidence="2" key="1">
    <citation type="journal article" date="2014" name="Int. J. Syst. Evol. Microbiol.">
        <title>Complete genome sequence of Corynebacterium casei LMG S-19264T (=DSM 44701T), isolated from a smear-ripened cheese.</title>
        <authorList>
            <consortium name="US DOE Joint Genome Institute (JGI-PGF)"/>
            <person name="Walter F."/>
            <person name="Albersmeier A."/>
            <person name="Kalinowski J."/>
            <person name="Ruckert C."/>
        </authorList>
    </citation>
    <scope>NUCLEOTIDE SEQUENCE</scope>
    <source>
        <strain evidence="2">KCTC 12988</strain>
    </source>
</reference>
<comment type="caution">
    <text evidence="2">The sequence shown here is derived from an EMBL/GenBank/DDBJ whole genome shotgun (WGS) entry which is preliminary data.</text>
</comment>
<name>A0A918TTA2_9BACT</name>
<dbReference type="EMBL" id="BMXI01000014">
    <property type="protein sequence ID" value="GHC61546.1"/>
    <property type="molecule type" value="Genomic_DNA"/>
</dbReference>
<proteinExistence type="predicted"/>
<accession>A0A918TTA2</accession>
<evidence type="ECO:0000256" key="1">
    <source>
        <dbReference type="SAM" id="Phobius"/>
    </source>
</evidence>
<dbReference type="Proteomes" id="UP000644507">
    <property type="component" value="Unassembled WGS sequence"/>
</dbReference>
<feature type="transmembrane region" description="Helical" evidence="1">
    <location>
        <begin position="75"/>
        <end position="100"/>
    </location>
</feature>
<keyword evidence="1" id="KW-0812">Transmembrane</keyword>
<protein>
    <submittedName>
        <fullName evidence="2">Uncharacterized protein</fullName>
    </submittedName>
</protein>
<dbReference type="RefSeq" id="WP_189571882.1">
    <property type="nucleotide sequence ID" value="NZ_BMXI01000014.1"/>
</dbReference>
<dbReference type="AlphaFoldDB" id="A0A918TTA2"/>
<gene>
    <name evidence="2" type="ORF">GCM10007100_31130</name>
</gene>
<organism evidence="2 3">
    <name type="scientific">Roseibacillus persicicus</name>
    <dbReference type="NCBI Taxonomy" id="454148"/>
    <lineage>
        <taxon>Bacteria</taxon>
        <taxon>Pseudomonadati</taxon>
        <taxon>Verrucomicrobiota</taxon>
        <taxon>Verrucomicrobiia</taxon>
        <taxon>Verrucomicrobiales</taxon>
        <taxon>Verrucomicrobiaceae</taxon>
        <taxon>Roseibacillus</taxon>
    </lineage>
</organism>
<evidence type="ECO:0000313" key="2">
    <source>
        <dbReference type="EMBL" id="GHC61546.1"/>
    </source>
</evidence>
<keyword evidence="1" id="KW-1133">Transmembrane helix</keyword>
<feature type="transmembrane region" description="Helical" evidence="1">
    <location>
        <begin position="6"/>
        <end position="22"/>
    </location>
</feature>
<evidence type="ECO:0000313" key="3">
    <source>
        <dbReference type="Proteomes" id="UP000644507"/>
    </source>
</evidence>